<gene>
    <name evidence="1" type="ORF">M407DRAFT_246121</name>
</gene>
<name>A0A0C3KDQ4_9AGAM</name>
<dbReference type="HOGENOM" id="CLU_3002311_0_0_1"/>
<dbReference type="AlphaFoldDB" id="A0A0C3KDQ4"/>
<reference evidence="2" key="2">
    <citation type="submission" date="2015-01" db="EMBL/GenBank/DDBJ databases">
        <title>Evolutionary Origins and Diversification of the Mycorrhizal Mutualists.</title>
        <authorList>
            <consortium name="DOE Joint Genome Institute"/>
            <consortium name="Mycorrhizal Genomics Consortium"/>
            <person name="Kohler A."/>
            <person name="Kuo A."/>
            <person name="Nagy L.G."/>
            <person name="Floudas D."/>
            <person name="Copeland A."/>
            <person name="Barry K.W."/>
            <person name="Cichocki N."/>
            <person name="Veneault-Fourrey C."/>
            <person name="LaButti K."/>
            <person name="Lindquist E.A."/>
            <person name="Lipzen A."/>
            <person name="Lundell T."/>
            <person name="Morin E."/>
            <person name="Murat C."/>
            <person name="Riley R."/>
            <person name="Ohm R."/>
            <person name="Sun H."/>
            <person name="Tunlid A."/>
            <person name="Henrissat B."/>
            <person name="Grigoriev I.V."/>
            <person name="Hibbett D.S."/>
            <person name="Martin F."/>
        </authorList>
    </citation>
    <scope>NUCLEOTIDE SEQUENCE [LARGE SCALE GENOMIC DNA]</scope>
    <source>
        <strain evidence="2">MUT 4182</strain>
    </source>
</reference>
<evidence type="ECO:0000313" key="2">
    <source>
        <dbReference type="Proteomes" id="UP000054248"/>
    </source>
</evidence>
<feature type="non-terminal residue" evidence="1">
    <location>
        <position position="57"/>
    </location>
</feature>
<proteinExistence type="predicted"/>
<reference evidence="1 2" key="1">
    <citation type="submission" date="2014-04" db="EMBL/GenBank/DDBJ databases">
        <authorList>
            <consortium name="DOE Joint Genome Institute"/>
            <person name="Kuo A."/>
            <person name="Girlanda M."/>
            <person name="Perotto S."/>
            <person name="Kohler A."/>
            <person name="Nagy L.G."/>
            <person name="Floudas D."/>
            <person name="Copeland A."/>
            <person name="Barry K.W."/>
            <person name="Cichocki N."/>
            <person name="Veneault-Fourrey C."/>
            <person name="LaButti K."/>
            <person name="Lindquist E.A."/>
            <person name="Lipzen A."/>
            <person name="Lundell T."/>
            <person name="Morin E."/>
            <person name="Murat C."/>
            <person name="Sun H."/>
            <person name="Tunlid A."/>
            <person name="Henrissat B."/>
            <person name="Grigoriev I.V."/>
            <person name="Hibbett D.S."/>
            <person name="Martin F."/>
            <person name="Nordberg H.P."/>
            <person name="Cantor M.N."/>
            <person name="Hua S.X."/>
        </authorList>
    </citation>
    <scope>NUCLEOTIDE SEQUENCE [LARGE SCALE GENOMIC DNA]</scope>
    <source>
        <strain evidence="1 2">MUT 4182</strain>
    </source>
</reference>
<dbReference type="EMBL" id="KN823214">
    <property type="protein sequence ID" value="KIO19573.1"/>
    <property type="molecule type" value="Genomic_DNA"/>
</dbReference>
<dbReference type="Proteomes" id="UP000054248">
    <property type="component" value="Unassembled WGS sequence"/>
</dbReference>
<organism evidence="1 2">
    <name type="scientific">Tulasnella calospora MUT 4182</name>
    <dbReference type="NCBI Taxonomy" id="1051891"/>
    <lineage>
        <taxon>Eukaryota</taxon>
        <taxon>Fungi</taxon>
        <taxon>Dikarya</taxon>
        <taxon>Basidiomycota</taxon>
        <taxon>Agaricomycotina</taxon>
        <taxon>Agaricomycetes</taxon>
        <taxon>Cantharellales</taxon>
        <taxon>Tulasnellaceae</taxon>
        <taxon>Tulasnella</taxon>
    </lineage>
</organism>
<evidence type="ECO:0000313" key="1">
    <source>
        <dbReference type="EMBL" id="KIO19573.1"/>
    </source>
</evidence>
<accession>A0A0C3KDQ4</accession>
<keyword evidence="2" id="KW-1185">Reference proteome</keyword>
<protein>
    <submittedName>
        <fullName evidence="1">Uncharacterized protein</fullName>
    </submittedName>
</protein>
<sequence>MKNFPLFALLLGRRKASASATRYKELVIVVTKSLILLASSFVHMGTSSPLSKMVQLM</sequence>